<dbReference type="EMBL" id="KV417537">
    <property type="protein sequence ID" value="KZP22829.1"/>
    <property type="molecule type" value="Genomic_DNA"/>
</dbReference>
<protein>
    <submittedName>
        <fullName evidence="1">Uncharacterized protein</fullName>
    </submittedName>
</protein>
<keyword evidence="2" id="KW-1185">Reference proteome</keyword>
<reference evidence="1 2" key="1">
    <citation type="journal article" date="2016" name="Mol. Biol. Evol.">
        <title>Comparative Genomics of Early-Diverging Mushroom-Forming Fungi Provides Insights into the Origins of Lignocellulose Decay Capabilities.</title>
        <authorList>
            <person name="Nagy L.G."/>
            <person name="Riley R."/>
            <person name="Tritt A."/>
            <person name="Adam C."/>
            <person name="Daum C."/>
            <person name="Floudas D."/>
            <person name="Sun H."/>
            <person name="Yadav J.S."/>
            <person name="Pangilinan J."/>
            <person name="Larsson K.H."/>
            <person name="Matsuura K."/>
            <person name="Barry K."/>
            <person name="Labutti K."/>
            <person name="Kuo R."/>
            <person name="Ohm R.A."/>
            <person name="Bhattacharya S.S."/>
            <person name="Shirouzu T."/>
            <person name="Yoshinaga Y."/>
            <person name="Martin F.M."/>
            <person name="Grigoriev I.V."/>
            <person name="Hibbett D.S."/>
        </authorList>
    </citation>
    <scope>NUCLEOTIDE SEQUENCE [LARGE SCALE GENOMIC DNA]</scope>
    <source>
        <strain evidence="1 2">CBS 109695</strain>
    </source>
</reference>
<proteinExistence type="predicted"/>
<sequence length="166" mass="19022">MPFYLVGGFFIPQARVVAIGQQIEDENCDGRTIPGLPKQFDPTKEYNIFDASMNISLNYSTHDPQMTFYLLRTEGGREDRRMSLDNRTLPDGSLNLLATVFIRRWQGPDEWPTAMPNLPQYEQDDITDISKKQLEDIGLAHLEFITTVVNRPEGWRYAYPPSPPSP</sequence>
<name>A0A166LD45_9AGAM</name>
<gene>
    <name evidence="1" type="ORF">FIBSPDRAFT_1043405</name>
</gene>
<organism evidence="1 2">
    <name type="scientific">Athelia psychrophila</name>
    <dbReference type="NCBI Taxonomy" id="1759441"/>
    <lineage>
        <taxon>Eukaryota</taxon>
        <taxon>Fungi</taxon>
        <taxon>Dikarya</taxon>
        <taxon>Basidiomycota</taxon>
        <taxon>Agaricomycotina</taxon>
        <taxon>Agaricomycetes</taxon>
        <taxon>Agaricomycetidae</taxon>
        <taxon>Atheliales</taxon>
        <taxon>Atheliaceae</taxon>
        <taxon>Athelia</taxon>
    </lineage>
</organism>
<evidence type="ECO:0000313" key="2">
    <source>
        <dbReference type="Proteomes" id="UP000076532"/>
    </source>
</evidence>
<dbReference type="Proteomes" id="UP000076532">
    <property type="component" value="Unassembled WGS sequence"/>
</dbReference>
<dbReference type="AlphaFoldDB" id="A0A166LD45"/>
<evidence type="ECO:0000313" key="1">
    <source>
        <dbReference type="EMBL" id="KZP22829.1"/>
    </source>
</evidence>
<accession>A0A166LD45</accession>